<dbReference type="SUPFAM" id="SSF52743">
    <property type="entry name" value="Subtilisin-like"/>
    <property type="match status" value="1"/>
</dbReference>
<dbReference type="GO" id="GO:0004252">
    <property type="term" value="F:serine-type endopeptidase activity"/>
    <property type="evidence" value="ECO:0007669"/>
    <property type="project" value="UniProtKB-UniRule"/>
</dbReference>
<evidence type="ECO:0000256" key="2">
    <source>
        <dbReference type="ARBA" id="ARBA00022670"/>
    </source>
</evidence>
<accession>A0A432WE34</accession>
<evidence type="ECO:0000256" key="7">
    <source>
        <dbReference type="SAM" id="SignalP"/>
    </source>
</evidence>
<dbReference type="Gene3D" id="3.40.50.200">
    <property type="entry name" value="Peptidase S8/S53 domain"/>
    <property type="match status" value="1"/>
</dbReference>
<dbReference type="Pfam" id="PF00082">
    <property type="entry name" value="Peptidase_S8"/>
    <property type="match status" value="1"/>
</dbReference>
<protein>
    <recommendedName>
        <fullName evidence="8">Peptidase S8/S53 domain-containing protein</fullName>
    </recommendedName>
</protein>
<dbReference type="PROSITE" id="PS51892">
    <property type="entry name" value="SUBTILASE"/>
    <property type="match status" value="1"/>
</dbReference>
<evidence type="ECO:0000256" key="3">
    <source>
        <dbReference type="ARBA" id="ARBA00022801"/>
    </source>
</evidence>
<comment type="caution">
    <text evidence="9">The sequence shown here is derived from an EMBL/GenBank/DDBJ whole genome shotgun (WGS) entry which is preliminary data.</text>
</comment>
<feature type="domain" description="Peptidase S8/S53" evidence="8">
    <location>
        <begin position="240"/>
        <end position="480"/>
    </location>
</feature>
<gene>
    <name evidence="9" type="ORF">CWE14_11545</name>
</gene>
<dbReference type="PANTHER" id="PTHR43806:SF11">
    <property type="entry name" value="CEREVISIN-RELATED"/>
    <property type="match status" value="1"/>
</dbReference>
<organism evidence="9 10">
    <name type="scientific">Aliidiomarina soli</name>
    <dbReference type="NCBI Taxonomy" id="1928574"/>
    <lineage>
        <taxon>Bacteria</taxon>
        <taxon>Pseudomonadati</taxon>
        <taxon>Pseudomonadota</taxon>
        <taxon>Gammaproteobacteria</taxon>
        <taxon>Alteromonadales</taxon>
        <taxon>Idiomarinaceae</taxon>
        <taxon>Aliidiomarina</taxon>
    </lineage>
</organism>
<dbReference type="InterPro" id="IPR000209">
    <property type="entry name" value="Peptidase_S8/S53_dom"/>
</dbReference>
<dbReference type="InterPro" id="IPR015500">
    <property type="entry name" value="Peptidase_S8_subtilisin-rel"/>
</dbReference>
<keyword evidence="3 5" id="KW-0378">Hydrolase</keyword>
<evidence type="ECO:0000256" key="4">
    <source>
        <dbReference type="ARBA" id="ARBA00022825"/>
    </source>
</evidence>
<comment type="similarity">
    <text evidence="1 5">Belongs to the peptidase S8 family.</text>
</comment>
<dbReference type="GO" id="GO:0006508">
    <property type="term" value="P:proteolysis"/>
    <property type="evidence" value="ECO:0007669"/>
    <property type="project" value="UniProtKB-KW"/>
</dbReference>
<feature type="region of interest" description="Disordered" evidence="6">
    <location>
        <begin position="30"/>
        <end position="53"/>
    </location>
</feature>
<dbReference type="CDD" id="cd05561">
    <property type="entry name" value="Peptidases_S8_4"/>
    <property type="match status" value="1"/>
</dbReference>
<feature type="active site" description="Charge relay system" evidence="5">
    <location>
        <position position="281"/>
    </location>
</feature>
<evidence type="ECO:0000256" key="1">
    <source>
        <dbReference type="ARBA" id="ARBA00011073"/>
    </source>
</evidence>
<name>A0A432WE34_9GAMM</name>
<dbReference type="InterPro" id="IPR036852">
    <property type="entry name" value="Peptidase_S8/S53_dom_sf"/>
</dbReference>
<dbReference type="PANTHER" id="PTHR43806">
    <property type="entry name" value="PEPTIDASE S8"/>
    <property type="match status" value="1"/>
</dbReference>
<feature type="chain" id="PRO_5019162718" description="Peptidase S8/S53 domain-containing protein" evidence="7">
    <location>
        <begin position="31"/>
        <end position="496"/>
    </location>
</feature>
<keyword evidence="7" id="KW-0732">Signal</keyword>
<dbReference type="InterPro" id="IPR050131">
    <property type="entry name" value="Peptidase_S8_subtilisin-like"/>
</dbReference>
<dbReference type="AlphaFoldDB" id="A0A432WE34"/>
<evidence type="ECO:0000256" key="5">
    <source>
        <dbReference type="PROSITE-ProRule" id="PRU01240"/>
    </source>
</evidence>
<proteinExistence type="inferred from homology"/>
<dbReference type="PRINTS" id="PR00723">
    <property type="entry name" value="SUBTILISIN"/>
</dbReference>
<reference evidence="9 10" key="1">
    <citation type="journal article" date="2011" name="Front. Microbiol.">
        <title>Genomic signatures of strain selection and enhancement in Bacillus atrophaeus var. globigii, a historical biowarfare simulant.</title>
        <authorList>
            <person name="Gibbons H.S."/>
            <person name="Broomall S.M."/>
            <person name="McNew L.A."/>
            <person name="Daligault H."/>
            <person name="Chapman C."/>
            <person name="Bruce D."/>
            <person name="Karavis M."/>
            <person name="Krepps M."/>
            <person name="McGregor P.A."/>
            <person name="Hong C."/>
            <person name="Park K.H."/>
            <person name="Akmal A."/>
            <person name="Feldman A."/>
            <person name="Lin J.S."/>
            <person name="Chang W.E."/>
            <person name="Higgs B.W."/>
            <person name="Demirev P."/>
            <person name="Lindquist J."/>
            <person name="Liem A."/>
            <person name="Fochler E."/>
            <person name="Read T.D."/>
            <person name="Tapia R."/>
            <person name="Johnson S."/>
            <person name="Bishop-Lilly K.A."/>
            <person name="Detter C."/>
            <person name="Han C."/>
            <person name="Sozhamannan S."/>
            <person name="Rosenzweig C.N."/>
            <person name="Skowronski E.W."/>
        </authorList>
    </citation>
    <scope>NUCLEOTIDE SEQUENCE [LARGE SCALE GENOMIC DNA]</scope>
    <source>
        <strain evidence="9 10">Y4G10-17</strain>
    </source>
</reference>
<feature type="signal peptide" evidence="7">
    <location>
        <begin position="1"/>
        <end position="30"/>
    </location>
</feature>
<keyword evidence="10" id="KW-1185">Reference proteome</keyword>
<evidence type="ECO:0000256" key="6">
    <source>
        <dbReference type="SAM" id="MobiDB-lite"/>
    </source>
</evidence>
<dbReference type="Proteomes" id="UP000287823">
    <property type="component" value="Unassembled WGS sequence"/>
</dbReference>
<dbReference type="EMBL" id="PIPO01000005">
    <property type="protein sequence ID" value="RUO31122.1"/>
    <property type="molecule type" value="Genomic_DNA"/>
</dbReference>
<evidence type="ECO:0000313" key="10">
    <source>
        <dbReference type="Proteomes" id="UP000287823"/>
    </source>
</evidence>
<dbReference type="PROSITE" id="PS00138">
    <property type="entry name" value="SUBTILASE_SER"/>
    <property type="match status" value="1"/>
</dbReference>
<feature type="active site" description="Charge relay system" evidence="5">
    <location>
        <position position="437"/>
    </location>
</feature>
<feature type="active site" description="Charge relay system" evidence="5">
    <location>
        <position position="246"/>
    </location>
</feature>
<keyword evidence="2 5" id="KW-0645">Protease</keyword>
<evidence type="ECO:0000313" key="9">
    <source>
        <dbReference type="EMBL" id="RUO31122.1"/>
    </source>
</evidence>
<evidence type="ECO:0000259" key="8">
    <source>
        <dbReference type="Pfam" id="PF00082"/>
    </source>
</evidence>
<dbReference type="RefSeq" id="WP_126799502.1">
    <property type="nucleotide sequence ID" value="NZ_PIPO01000005.1"/>
</dbReference>
<dbReference type="InterPro" id="IPR023828">
    <property type="entry name" value="Peptidase_S8_Ser-AS"/>
</dbReference>
<keyword evidence="4 5" id="KW-0720">Serine protease</keyword>
<sequence>MVKSRAASYATLTSCLVFMLAVLLSTPAVVAQQRPERPRPPNEQAERAMERRAEQAIRRAERVERQLPDVAQQAQSRVLEAMEQRLQGLAHAPGQQIRQPRLPTQLEVRDNRGQIRFQEIEIEPFVRIVQQEWVLLTTEQEFEALEGTNNPLLDYVQSRQLLGSLNQQLLTLRVPTNLDSQSALEAMLPEPLQARLDRQHVYQLQSTQLQSSQSQRSRFFGDDAADALSRPLSEVCDLPVKVGVIDTQADDSHPIFQRAMTEKRIHQQLFLDSDGIASSSHGTAVSGLLTGYAENRLAPLLPNAHIYQAAVFYQQASTHQGSRITDLLTGLNWLSESGVSVINLSLAGPPNNLLELAVRQLTANGTTLVAAVGNQGPHAPPQYPAAYPDVIAVTAIDRSGRVYPWAVQGSHLDFSALGVNIDLPTAEGQWQLQSGTSLATPVVTAFAACNQQHTPARTRAALIDKAFSLNAGEHSTIVGSGLLHPSSLPSSDNPRN</sequence>
<feature type="compositionally biased region" description="Basic and acidic residues" evidence="6">
    <location>
        <begin position="34"/>
        <end position="53"/>
    </location>
</feature>